<dbReference type="EMBL" id="GBXM01042519">
    <property type="protein sequence ID" value="JAH66058.1"/>
    <property type="molecule type" value="Transcribed_RNA"/>
</dbReference>
<proteinExistence type="predicted"/>
<organism evidence="1">
    <name type="scientific">Anguilla anguilla</name>
    <name type="common">European freshwater eel</name>
    <name type="synonym">Muraena anguilla</name>
    <dbReference type="NCBI Taxonomy" id="7936"/>
    <lineage>
        <taxon>Eukaryota</taxon>
        <taxon>Metazoa</taxon>
        <taxon>Chordata</taxon>
        <taxon>Craniata</taxon>
        <taxon>Vertebrata</taxon>
        <taxon>Euteleostomi</taxon>
        <taxon>Actinopterygii</taxon>
        <taxon>Neopterygii</taxon>
        <taxon>Teleostei</taxon>
        <taxon>Anguilliformes</taxon>
        <taxon>Anguillidae</taxon>
        <taxon>Anguilla</taxon>
    </lineage>
</organism>
<protein>
    <submittedName>
        <fullName evidence="1">Uncharacterized protein</fullName>
    </submittedName>
</protein>
<evidence type="ECO:0000313" key="1">
    <source>
        <dbReference type="EMBL" id="JAH66058.1"/>
    </source>
</evidence>
<name>A0A0E9UM57_ANGAN</name>
<reference evidence="1" key="2">
    <citation type="journal article" date="2015" name="Fish Shellfish Immunol.">
        <title>Early steps in the European eel (Anguilla anguilla)-Vibrio vulnificus interaction in the gills: Role of the RtxA13 toxin.</title>
        <authorList>
            <person name="Callol A."/>
            <person name="Pajuelo D."/>
            <person name="Ebbesson L."/>
            <person name="Teles M."/>
            <person name="MacKenzie S."/>
            <person name="Amaro C."/>
        </authorList>
    </citation>
    <scope>NUCLEOTIDE SEQUENCE</scope>
</reference>
<sequence length="23" mass="2598">MELDHDLITISWAPSAIQSRASR</sequence>
<reference evidence="1" key="1">
    <citation type="submission" date="2014-11" db="EMBL/GenBank/DDBJ databases">
        <authorList>
            <person name="Amaro Gonzalez C."/>
        </authorList>
    </citation>
    <scope>NUCLEOTIDE SEQUENCE</scope>
</reference>
<dbReference type="AlphaFoldDB" id="A0A0E9UM57"/>
<accession>A0A0E9UM57</accession>